<accession>A0ABQ5QHQ1</accession>
<dbReference type="Proteomes" id="UP001165069">
    <property type="component" value="Unassembled WGS sequence"/>
</dbReference>
<organism evidence="2 3">
    <name type="scientific">Geothrix limicola</name>
    <dbReference type="NCBI Taxonomy" id="2927978"/>
    <lineage>
        <taxon>Bacteria</taxon>
        <taxon>Pseudomonadati</taxon>
        <taxon>Acidobacteriota</taxon>
        <taxon>Holophagae</taxon>
        <taxon>Holophagales</taxon>
        <taxon>Holophagaceae</taxon>
        <taxon>Geothrix</taxon>
    </lineage>
</organism>
<keyword evidence="3" id="KW-1185">Reference proteome</keyword>
<sequence length="124" mass="13575">MDVHPLQPDRPRLQATGEESPQTRLNGDPVDPEERHPIPGRIEHDGAHHEPERSIDADRSLEASARNPGCEPGDGAFVEGPPDRCRLEQREDAKVKEDTQHQPISARDPSPLEAGAKANEGTCP</sequence>
<feature type="compositionally biased region" description="Basic and acidic residues" evidence="1">
    <location>
        <begin position="81"/>
        <end position="100"/>
    </location>
</feature>
<reference evidence="2 3" key="1">
    <citation type="journal article" date="2023" name="Antonie Van Leeuwenhoek">
        <title>Mesoterricola silvestris gen. nov., sp. nov., Mesoterricola sediminis sp. nov., Geothrix oryzae sp. nov., Geothrix edaphica sp. nov., Geothrix rubra sp. nov., and Geothrix limicola sp. nov., six novel members of Acidobacteriota isolated from soils.</title>
        <authorList>
            <person name="Itoh H."/>
            <person name="Sugisawa Y."/>
            <person name="Mise K."/>
            <person name="Xu Z."/>
            <person name="Kuniyasu M."/>
            <person name="Ushijima N."/>
            <person name="Kawano K."/>
            <person name="Kobayashi E."/>
            <person name="Shiratori Y."/>
            <person name="Masuda Y."/>
            <person name="Senoo K."/>
        </authorList>
    </citation>
    <scope>NUCLEOTIDE SEQUENCE [LARGE SCALE GENOMIC DNA]</scope>
    <source>
        <strain evidence="2 3">Red804</strain>
    </source>
</reference>
<proteinExistence type="predicted"/>
<feature type="compositionally biased region" description="Basic and acidic residues" evidence="1">
    <location>
        <begin position="1"/>
        <end position="12"/>
    </location>
</feature>
<evidence type="ECO:0000313" key="2">
    <source>
        <dbReference type="EMBL" id="GLH74119.1"/>
    </source>
</evidence>
<protein>
    <submittedName>
        <fullName evidence="2">Uncharacterized protein</fullName>
    </submittedName>
</protein>
<feature type="region of interest" description="Disordered" evidence="1">
    <location>
        <begin position="1"/>
        <end position="124"/>
    </location>
</feature>
<name>A0ABQ5QHQ1_9BACT</name>
<dbReference type="EMBL" id="BSDE01000005">
    <property type="protein sequence ID" value="GLH74119.1"/>
    <property type="molecule type" value="Genomic_DNA"/>
</dbReference>
<dbReference type="RefSeq" id="WP_285576050.1">
    <property type="nucleotide sequence ID" value="NZ_BSDE01000005.1"/>
</dbReference>
<gene>
    <name evidence="2" type="ORF">GETHLI_26210</name>
</gene>
<feature type="compositionally biased region" description="Basic and acidic residues" evidence="1">
    <location>
        <begin position="32"/>
        <end position="61"/>
    </location>
</feature>
<comment type="caution">
    <text evidence="2">The sequence shown here is derived from an EMBL/GenBank/DDBJ whole genome shotgun (WGS) entry which is preliminary data.</text>
</comment>
<evidence type="ECO:0000256" key="1">
    <source>
        <dbReference type="SAM" id="MobiDB-lite"/>
    </source>
</evidence>
<evidence type="ECO:0000313" key="3">
    <source>
        <dbReference type="Proteomes" id="UP001165069"/>
    </source>
</evidence>